<dbReference type="FunFam" id="3.40.50.670:FF:000001">
    <property type="entry name" value="DNA topoisomerase 2"/>
    <property type="match status" value="1"/>
</dbReference>
<dbReference type="EMBL" id="AUZY01009865">
    <property type="protein sequence ID" value="EQD40633.1"/>
    <property type="molecule type" value="Genomic_DNA"/>
</dbReference>
<accession>T0Z6G4</accession>
<dbReference type="CDD" id="cd00822">
    <property type="entry name" value="TopoII_Trans_DNA_gyrase"/>
    <property type="match status" value="1"/>
</dbReference>
<dbReference type="PRINTS" id="PR00418">
    <property type="entry name" value="TPI2FAMILY"/>
</dbReference>
<reference evidence="13" key="2">
    <citation type="journal article" date="2014" name="ISME J.">
        <title>Microbial stratification in low pH oxic and suboxic macroscopic growths along an acid mine drainage.</title>
        <authorList>
            <person name="Mendez-Garcia C."/>
            <person name="Mesa V."/>
            <person name="Sprenger R.R."/>
            <person name="Richter M."/>
            <person name="Diez M.S."/>
            <person name="Solano J."/>
            <person name="Bargiela R."/>
            <person name="Golyshina O.V."/>
            <person name="Manteca A."/>
            <person name="Ramos J.L."/>
            <person name="Gallego J.R."/>
            <person name="Llorente I."/>
            <person name="Martins Dos Santos V.A."/>
            <person name="Jensen O.N."/>
            <person name="Pelaez A.I."/>
            <person name="Sanchez J."/>
            <person name="Ferrer M."/>
        </authorList>
    </citation>
    <scope>NUCLEOTIDE SEQUENCE</scope>
</reference>
<comment type="caution">
    <text evidence="13">The sequence shown here is derived from an EMBL/GenBank/DDBJ whole genome shotgun (WGS) entry which is preliminary data.</text>
</comment>
<evidence type="ECO:0000256" key="6">
    <source>
        <dbReference type="ARBA" id="ARBA00022741"/>
    </source>
</evidence>
<evidence type="ECO:0000256" key="11">
    <source>
        <dbReference type="ARBA" id="ARBA00023235"/>
    </source>
</evidence>
<dbReference type="Gene3D" id="3.30.565.10">
    <property type="entry name" value="Histidine kinase-like ATPase, C-terminal domain"/>
    <property type="match status" value="1"/>
</dbReference>
<dbReference type="InterPro" id="IPR034160">
    <property type="entry name" value="TOPRIM_GyrB"/>
</dbReference>
<dbReference type="SMART" id="SM00387">
    <property type="entry name" value="HATPase_c"/>
    <property type="match status" value="1"/>
</dbReference>
<feature type="domain" description="Toprim" evidence="12">
    <location>
        <begin position="392"/>
        <end position="506"/>
    </location>
</feature>
<evidence type="ECO:0000259" key="12">
    <source>
        <dbReference type="PROSITE" id="PS50880"/>
    </source>
</evidence>
<dbReference type="Pfam" id="PF00986">
    <property type="entry name" value="DNA_gyraseB_C"/>
    <property type="match status" value="1"/>
</dbReference>
<dbReference type="GO" id="GO:0006265">
    <property type="term" value="P:DNA topological change"/>
    <property type="evidence" value="ECO:0007669"/>
    <property type="project" value="InterPro"/>
</dbReference>
<feature type="non-terminal residue" evidence="13">
    <location>
        <position position="580"/>
    </location>
</feature>
<dbReference type="CDD" id="cd16928">
    <property type="entry name" value="HATPase_GyrB-like"/>
    <property type="match status" value="1"/>
</dbReference>
<evidence type="ECO:0000256" key="9">
    <source>
        <dbReference type="ARBA" id="ARBA00023029"/>
    </source>
</evidence>
<evidence type="ECO:0000256" key="8">
    <source>
        <dbReference type="ARBA" id="ARBA00022842"/>
    </source>
</evidence>
<evidence type="ECO:0000256" key="1">
    <source>
        <dbReference type="ARBA" id="ARBA00000185"/>
    </source>
</evidence>
<dbReference type="Pfam" id="PF01751">
    <property type="entry name" value="Toprim"/>
    <property type="match status" value="1"/>
</dbReference>
<dbReference type="InterPro" id="IPR001241">
    <property type="entry name" value="Topo_IIA"/>
</dbReference>
<evidence type="ECO:0000256" key="10">
    <source>
        <dbReference type="ARBA" id="ARBA00023125"/>
    </source>
</evidence>
<reference evidence="13" key="1">
    <citation type="submission" date="2013-08" db="EMBL/GenBank/DDBJ databases">
        <authorList>
            <person name="Mendez C."/>
            <person name="Richter M."/>
            <person name="Ferrer M."/>
            <person name="Sanchez J."/>
        </authorList>
    </citation>
    <scope>NUCLEOTIDE SEQUENCE</scope>
</reference>
<dbReference type="Gene3D" id="3.30.230.10">
    <property type="match status" value="1"/>
</dbReference>
<dbReference type="PROSITE" id="PS50880">
    <property type="entry name" value="TOPRIM"/>
    <property type="match status" value="1"/>
</dbReference>
<comment type="catalytic activity">
    <reaction evidence="1">
        <text>ATP-dependent breakage, passage and rejoining of double-stranded DNA.</text>
        <dbReference type="EC" id="5.6.2.2"/>
    </reaction>
</comment>
<dbReference type="CDD" id="cd03366">
    <property type="entry name" value="TOPRIM_TopoIIA_GyrB"/>
    <property type="match status" value="1"/>
</dbReference>
<sequence>MYIGSTDTRGLHHLINEVVANSIDEVLAGACTEIWVTLRKDGTCTVRDNGRGIPVEIHPKYKRPALEIVMTVLHAGSKFDRAAYKVSGGLHGVGLHVVNALSEWFEVRVRRDGKEYFQRYERGAPVAPLEVIGKADGTGTEQRFKPDPEIFETLIFDRDVVERRLKELSFLNPAVTIYFADERDAAQVTFHHAGGLVEFVEDLNTSTNPLFKPPIYLHAKRDTTEIEVALQYNDGYNETTLAFVNDINTVDGGTHVIGLRAALTRTLNEHARARGFIKGDKESLSGEDVREGLACVLSIKVLEPQFEGQTKARLGNSEVKGQVESAVNDKLAEYLEEHPAVGQALISKAVQAAQAREAARKARELTRRKGLLEGGGLPGKLADCHSRDPTECELFLVEGDSAGGTAKQGRDREFQAILPLRGKILNVEKARLDKMLQNDAIRSLITAIGIGIGDEEDLSKLRYHKIILMTDADVDGSHIRTLLLTLFYRKMPDLINEGHVYIAQAPLYRLQKGSKVAWAYSDEERDREAKSMGGPKGVAIQRYKGLGEMNASQLRETTMQRGARSLLRVTIEDAQKANDL</sequence>
<dbReference type="PANTHER" id="PTHR45866:SF1">
    <property type="entry name" value="DNA GYRASE SUBUNIT B, MITOCHONDRIAL"/>
    <property type="match status" value="1"/>
</dbReference>
<dbReference type="InterPro" id="IPR002288">
    <property type="entry name" value="DNA_gyrase_B_C"/>
</dbReference>
<evidence type="ECO:0000256" key="5">
    <source>
        <dbReference type="ARBA" id="ARBA00022723"/>
    </source>
</evidence>
<dbReference type="InterPro" id="IPR013759">
    <property type="entry name" value="Topo_IIA_B_C"/>
</dbReference>
<evidence type="ECO:0000256" key="2">
    <source>
        <dbReference type="ARBA" id="ARBA00001946"/>
    </source>
</evidence>
<dbReference type="InterPro" id="IPR018522">
    <property type="entry name" value="TopoIIA_CS"/>
</dbReference>
<evidence type="ECO:0000256" key="3">
    <source>
        <dbReference type="ARBA" id="ARBA00010708"/>
    </source>
</evidence>
<dbReference type="SUPFAM" id="SSF54211">
    <property type="entry name" value="Ribosomal protein S5 domain 2-like"/>
    <property type="match status" value="1"/>
</dbReference>
<comment type="cofactor">
    <cofactor evidence="2">
        <name>Mg(2+)</name>
        <dbReference type="ChEBI" id="CHEBI:18420"/>
    </cofactor>
</comment>
<dbReference type="PANTHER" id="PTHR45866">
    <property type="entry name" value="DNA GYRASE/TOPOISOMERASE SUBUNIT B"/>
    <property type="match status" value="1"/>
</dbReference>
<gene>
    <name evidence="13" type="ORF">B1B_14848</name>
</gene>
<name>T0Z6G4_9ZZZZ</name>
<dbReference type="EC" id="5.6.2.2" evidence="4"/>
<keyword evidence="7" id="KW-0067">ATP-binding</keyword>
<dbReference type="InterPro" id="IPR014721">
    <property type="entry name" value="Ribsml_uS5_D2-typ_fold_subgr"/>
</dbReference>
<protein>
    <recommendedName>
        <fullName evidence="4">DNA topoisomerase (ATP-hydrolyzing)</fullName>
        <ecNumber evidence="4">5.6.2.2</ecNumber>
    </recommendedName>
</protein>
<evidence type="ECO:0000256" key="7">
    <source>
        <dbReference type="ARBA" id="ARBA00022840"/>
    </source>
</evidence>
<dbReference type="AlphaFoldDB" id="T0Z6G4"/>
<dbReference type="GO" id="GO:0003677">
    <property type="term" value="F:DNA binding"/>
    <property type="evidence" value="ECO:0007669"/>
    <property type="project" value="UniProtKB-KW"/>
</dbReference>
<dbReference type="InterPro" id="IPR003594">
    <property type="entry name" value="HATPase_dom"/>
</dbReference>
<dbReference type="NCBIfam" id="NF004189">
    <property type="entry name" value="PRK05644.1"/>
    <property type="match status" value="1"/>
</dbReference>
<evidence type="ECO:0000256" key="4">
    <source>
        <dbReference type="ARBA" id="ARBA00012895"/>
    </source>
</evidence>
<organism evidence="13">
    <name type="scientific">mine drainage metagenome</name>
    <dbReference type="NCBI Taxonomy" id="410659"/>
    <lineage>
        <taxon>unclassified sequences</taxon>
        <taxon>metagenomes</taxon>
        <taxon>ecological metagenomes</taxon>
    </lineage>
</organism>
<dbReference type="InterPro" id="IPR013506">
    <property type="entry name" value="Topo_IIA_bsu_dom2"/>
</dbReference>
<dbReference type="GO" id="GO:0005524">
    <property type="term" value="F:ATP binding"/>
    <property type="evidence" value="ECO:0007669"/>
    <property type="project" value="UniProtKB-KW"/>
</dbReference>
<comment type="similarity">
    <text evidence="3">Belongs to the type II topoisomerase GyrB family.</text>
</comment>
<keyword evidence="8" id="KW-0460">Magnesium</keyword>
<dbReference type="InterPro" id="IPR013760">
    <property type="entry name" value="Topo_IIA-like_dom_sf"/>
</dbReference>
<keyword evidence="6" id="KW-0547">Nucleotide-binding</keyword>
<dbReference type="InterPro" id="IPR006171">
    <property type="entry name" value="TOPRIM_dom"/>
</dbReference>
<dbReference type="GO" id="GO:0003918">
    <property type="term" value="F:DNA topoisomerase type II (double strand cut, ATP-hydrolyzing) activity"/>
    <property type="evidence" value="ECO:0007669"/>
    <property type="project" value="UniProtKB-EC"/>
</dbReference>
<dbReference type="InterPro" id="IPR020568">
    <property type="entry name" value="Ribosomal_Su5_D2-typ_SF"/>
</dbReference>
<dbReference type="SMART" id="SM00433">
    <property type="entry name" value="TOP2c"/>
    <property type="match status" value="1"/>
</dbReference>
<dbReference type="PRINTS" id="PR01159">
    <property type="entry name" value="DNAGYRASEB"/>
</dbReference>
<dbReference type="PROSITE" id="PS00177">
    <property type="entry name" value="TOPOISOMERASE_II"/>
    <property type="match status" value="1"/>
</dbReference>
<keyword evidence="10" id="KW-0238">DNA-binding</keyword>
<dbReference type="GO" id="GO:0046872">
    <property type="term" value="F:metal ion binding"/>
    <property type="evidence" value="ECO:0007669"/>
    <property type="project" value="UniProtKB-KW"/>
</dbReference>
<dbReference type="SUPFAM" id="SSF55874">
    <property type="entry name" value="ATPase domain of HSP90 chaperone/DNA topoisomerase II/histidine kinase"/>
    <property type="match status" value="1"/>
</dbReference>
<dbReference type="FunFam" id="3.30.230.10:FF:000005">
    <property type="entry name" value="DNA gyrase subunit B"/>
    <property type="match status" value="1"/>
</dbReference>
<dbReference type="InterPro" id="IPR000565">
    <property type="entry name" value="Topo_IIA_B"/>
</dbReference>
<keyword evidence="5" id="KW-0479">Metal-binding</keyword>
<evidence type="ECO:0000313" key="13">
    <source>
        <dbReference type="EMBL" id="EQD40633.1"/>
    </source>
</evidence>
<dbReference type="NCBIfam" id="NF011501">
    <property type="entry name" value="PRK14939.1"/>
    <property type="match status" value="1"/>
</dbReference>
<keyword evidence="11" id="KW-0413">Isomerase</keyword>
<proteinExistence type="inferred from homology"/>
<dbReference type="Gene3D" id="3.40.50.670">
    <property type="match status" value="1"/>
</dbReference>
<keyword evidence="9" id="KW-0799">Topoisomerase</keyword>
<dbReference type="Pfam" id="PF02518">
    <property type="entry name" value="HATPase_c"/>
    <property type="match status" value="1"/>
</dbReference>
<dbReference type="SUPFAM" id="SSF56719">
    <property type="entry name" value="Type II DNA topoisomerase"/>
    <property type="match status" value="1"/>
</dbReference>
<dbReference type="Pfam" id="PF00204">
    <property type="entry name" value="DNA_gyraseB"/>
    <property type="match status" value="1"/>
</dbReference>
<dbReference type="InterPro" id="IPR036890">
    <property type="entry name" value="HATPase_C_sf"/>
</dbReference>